<proteinExistence type="predicted"/>
<dbReference type="EMBL" id="FOTW01000011">
    <property type="protein sequence ID" value="SFM04031.1"/>
    <property type="molecule type" value="Genomic_DNA"/>
</dbReference>
<sequence>MMHEANKANSILELIKGDLRLLCFIDGETLCLTNGYLKKAQKADMAEVAKAIKAKNEFLSRSR</sequence>
<evidence type="ECO:0000313" key="1">
    <source>
        <dbReference type="EMBL" id="SFM04031.1"/>
    </source>
</evidence>
<reference evidence="1 2" key="1">
    <citation type="submission" date="2016-10" db="EMBL/GenBank/DDBJ databases">
        <authorList>
            <person name="de Groot N.N."/>
        </authorList>
    </citation>
    <scope>NUCLEOTIDE SEQUENCE [LARGE SCALE GENOMIC DNA]</scope>
    <source>
        <strain evidence="1 2">ATCC 43154</strain>
    </source>
</reference>
<gene>
    <name evidence="1" type="ORF">SAMN02982985_02478</name>
</gene>
<accession>A0A1I4MLA9</accession>
<evidence type="ECO:0000313" key="2">
    <source>
        <dbReference type="Proteomes" id="UP000199470"/>
    </source>
</evidence>
<dbReference type="STRING" id="758825.SAMN02982985_02478"/>
<protein>
    <recommendedName>
        <fullName evidence="3">Phage derived protein Gp49-like</fullName>
    </recommendedName>
</protein>
<dbReference type="AlphaFoldDB" id="A0A1I4MLA9"/>
<dbReference type="Proteomes" id="UP000199470">
    <property type="component" value="Unassembled WGS sequence"/>
</dbReference>
<name>A0A1I4MLA9_9BURK</name>
<organism evidence="1 2">
    <name type="scientific">Rugamonas rubra</name>
    <dbReference type="NCBI Taxonomy" id="758825"/>
    <lineage>
        <taxon>Bacteria</taxon>
        <taxon>Pseudomonadati</taxon>
        <taxon>Pseudomonadota</taxon>
        <taxon>Betaproteobacteria</taxon>
        <taxon>Burkholderiales</taxon>
        <taxon>Oxalobacteraceae</taxon>
        <taxon>Telluria group</taxon>
        <taxon>Rugamonas</taxon>
    </lineage>
</organism>
<keyword evidence="2" id="KW-1185">Reference proteome</keyword>
<evidence type="ECO:0008006" key="3">
    <source>
        <dbReference type="Google" id="ProtNLM"/>
    </source>
</evidence>